<proteinExistence type="predicted"/>
<dbReference type="OrthoDB" id="174925at2"/>
<dbReference type="PATRIC" id="fig|1187852.3.peg.2875"/>
<feature type="domain" description="Glycosyltransferase 2-like" evidence="1">
    <location>
        <begin position="9"/>
        <end position="107"/>
    </location>
</feature>
<dbReference type="InterPro" id="IPR001173">
    <property type="entry name" value="Glyco_trans_2-like"/>
</dbReference>
<accession>A0A0J6SII8</accession>
<dbReference type="Proteomes" id="UP000036449">
    <property type="component" value="Unassembled WGS sequence"/>
</dbReference>
<sequence>MTEVPRIAIVITCFNYEAYVGRAIASVRAQTVSDYELVVVDDGSTDGSWDVIARSGVRACRIANGGQRAACLHGLDQTRAPFVLFLDADDELKPEALATILPQLDGNVAKLQYSLTRIAADGTVLGARYPALPRFRDSGALAARVLATGVYQSPPTSGNVFRRDLCDVLRDAGYEPAVDGVILFAAPFLGDVVSLDEDLALYRVHDRNDSGLGRAPEPRVLQRDLDRFLQRMAHLRTIVARHRPGAALVEPRRTFYFQTSSFALAIASGRRPGLGDGLRLVATLASEPARLRGRLAVVALYLATILASRRRAQKLLAYRFGVGRRSLGGLIRAAVFP</sequence>
<dbReference type="GO" id="GO:0016758">
    <property type="term" value="F:hexosyltransferase activity"/>
    <property type="evidence" value="ECO:0007669"/>
    <property type="project" value="UniProtKB-ARBA"/>
</dbReference>
<gene>
    <name evidence="2" type="ORF">VQ03_25450</name>
</gene>
<dbReference type="SUPFAM" id="SSF53448">
    <property type="entry name" value="Nucleotide-diphospho-sugar transferases"/>
    <property type="match status" value="1"/>
</dbReference>
<dbReference type="CDD" id="cd00761">
    <property type="entry name" value="Glyco_tranf_GTA_type"/>
    <property type="match status" value="1"/>
</dbReference>
<dbReference type="RefSeq" id="WP_048453691.1">
    <property type="nucleotide sequence ID" value="NZ_LABZ01000205.1"/>
</dbReference>
<dbReference type="Pfam" id="PF00535">
    <property type="entry name" value="Glycos_transf_2"/>
    <property type="match status" value="1"/>
</dbReference>
<evidence type="ECO:0000313" key="3">
    <source>
        <dbReference type="Proteomes" id="UP000036449"/>
    </source>
</evidence>
<reference evidence="2 3" key="1">
    <citation type="submission" date="2015-03" db="EMBL/GenBank/DDBJ databases">
        <title>Genome sequencing of Methylobacterium tarhaniae DSM 25844.</title>
        <authorList>
            <person name="Chaudhry V."/>
            <person name="Patil P.B."/>
        </authorList>
    </citation>
    <scope>NUCLEOTIDE SEQUENCE [LARGE SCALE GENOMIC DNA]</scope>
    <source>
        <strain evidence="2 3">DSM 25844</strain>
    </source>
</reference>
<dbReference type="AlphaFoldDB" id="A0A0J6SII8"/>
<keyword evidence="3" id="KW-1185">Reference proteome</keyword>
<comment type="caution">
    <text evidence="2">The sequence shown here is derived from an EMBL/GenBank/DDBJ whole genome shotgun (WGS) entry which is preliminary data.</text>
</comment>
<keyword evidence="2" id="KW-0808">Transferase</keyword>
<dbReference type="Gene3D" id="3.90.550.10">
    <property type="entry name" value="Spore Coat Polysaccharide Biosynthesis Protein SpsA, Chain A"/>
    <property type="match status" value="1"/>
</dbReference>
<protein>
    <submittedName>
        <fullName evidence="2">Glycosyl transferase</fullName>
    </submittedName>
</protein>
<name>A0A0J6SII8_9HYPH</name>
<evidence type="ECO:0000313" key="2">
    <source>
        <dbReference type="EMBL" id="KMO33193.1"/>
    </source>
</evidence>
<organism evidence="2 3">
    <name type="scientific">Methylobacterium tarhaniae</name>
    <dbReference type="NCBI Taxonomy" id="1187852"/>
    <lineage>
        <taxon>Bacteria</taxon>
        <taxon>Pseudomonadati</taxon>
        <taxon>Pseudomonadota</taxon>
        <taxon>Alphaproteobacteria</taxon>
        <taxon>Hyphomicrobiales</taxon>
        <taxon>Methylobacteriaceae</taxon>
        <taxon>Methylobacterium</taxon>
    </lineage>
</organism>
<dbReference type="PANTHER" id="PTHR22916">
    <property type="entry name" value="GLYCOSYLTRANSFERASE"/>
    <property type="match status" value="1"/>
</dbReference>
<evidence type="ECO:0000259" key="1">
    <source>
        <dbReference type="Pfam" id="PF00535"/>
    </source>
</evidence>
<dbReference type="EMBL" id="LABZ01000205">
    <property type="protein sequence ID" value="KMO33193.1"/>
    <property type="molecule type" value="Genomic_DNA"/>
</dbReference>
<dbReference type="InterPro" id="IPR029044">
    <property type="entry name" value="Nucleotide-diphossugar_trans"/>
</dbReference>